<keyword evidence="1 2" id="KW-1015">Disulfide bond</keyword>
<evidence type="ECO:0000256" key="3">
    <source>
        <dbReference type="SAM" id="Phobius"/>
    </source>
</evidence>
<sequence>MYAVPLLMNAATLLVSSIIIVYRLLPARDPQRVWDCLIMWMLTALCMLLTLDVSAAGISQCGAPPTVSNATVEVNETAVPYPAARYTCDAANGYVLTGNDTIFCVDVLDYSIWSSINFNCTDTMDRISSFPVDLAMSTLMDLLRPLLNAVLMGHGSTHPRSVNVNT</sequence>
<feature type="transmembrane region" description="Helical" evidence="3">
    <location>
        <begin position="6"/>
        <end position="25"/>
    </location>
</feature>
<keyword evidence="3" id="KW-0812">Transmembrane</keyword>
<reference evidence="5" key="1">
    <citation type="submission" date="2020-06" db="EMBL/GenBank/DDBJ databases">
        <title>Draft genome of Bugula neritina, a colonial animal packing powerful symbionts and potential medicines.</title>
        <authorList>
            <person name="Rayko M."/>
        </authorList>
    </citation>
    <scope>NUCLEOTIDE SEQUENCE [LARGE SCALE GENOMIC DNA]</scope>
    <source>
        <strain evidence="5">Kwan_BN1</strain>
    </source>
</reference>
<dbReference type="AlphaFoldDB" id="A0A7J7IVB5"/>
<feature type="domain" description="Sushi" evidence="4">
    <location>
        <begin position="59"/>
        <end position="122"/>
    </location>
</feature>
<evidence type="ECO:0000313" key="6">
    <source>
        <dbReference type="Proteomes" id="UP000593567"/>
    </source>
</evidence>
<dbReference type="EMBL" id="VXIV02003408">
    <property type="protein sequence ID" value="KAF6017361.1"/>
    <property type="molecule type" value="Genomic_DNA"/>
</dbReference>
<feature type="transmembrane region" description="Helical" evidence="3">
    <location>
        <begin position="37"/>
        <end position="58"/>
    </location>
</feature>
<organism evidence="5 6">
    <name type="scientific">Bugula neritina</name>
    <name type="common">Brown bryozoan</name>
    <name type="synonym">Sertularia neritina</name>
    <dbReference type="NCBI Taxonomy" id="10212"/>
    <lineage>
        <taxon>Eukaryota</taxon>
        <taxon>Metazoa</taxon>
        <taxon>Spiralia</taxon>
        <taxon>Lophotrochozoa</taxon>
        <taxon>Bryozoa</taxon>
        <taxon>Gymnolaemata</taxon>
        <taxon>Cheilostomatida</taxon>
        <taxon>Flustrina</taxon>
        <taxon>Buguloidea</taxon>
        <taxon>Bugulidae</taxon>
        <taxon>Bugula</taxon>
    </lineage>
</organism>
<name>A0A7J7IVB5_BUGNE</name>
<keyword evidence="3" id="KW-1133">Transmembrane helix</keyword>
<evidence type="ECO:0000256" key="2">
    <source>
        <dbReference type="PROSITE-ProRule" id="PRU00302"/>
    </source>
</evidence>
<feature type="disulfide bond" evidence="2">
    <location>
        <begin position="61"/>
        <end position="104"/>
    </location>
</feature>
<dbReference type="InterPro" id="IPR035976">
    <property type="entry name" value="Sushi/SCR/CCP_sf"/>
</dbReference>
<dbReference type="Proteomes" id="UP000593567">
    <property type="component" value="Unassembled WGS sequence"/>
</dbReference>
<evidence type="ECO:0000259" key="4">
    <source>
        <dbReference type="PROSITE" id="PS50923"/>
    </source>
</evidence>
<evidence type="ECO:0000256" key="1">
    <source>
        <dbReference type="ARBA" id="ARBA00023157"/>
    </source>
</evidence>
<dbReference type="InterPro" id="IPR000436">
    <property type="entry name" value="Sushi_SCR_CCP_dom"/>
</dbReference>
<gene>
    <name evidence="5" type="ORF">EB796_024333</name>
</gene>
<accession>A0A7J7IVB5</accession>
<keyword evidence="6" id="KW-1185">Reference proteome</keyword>
<comment type="caution">
    <text evidence="2">Lacks conserved residue(s) required for the propagation of feature annotation.</text>
</comment>
<dbReference type="PROSITE" id="PS50923">
    <property type="entry name" value="SUSHI"/>
    <property type="match status" value="1"/>
</dbReference>
<keyword evidence="3" id="KW-0472">Membrane</keyword>
<dbReference type="Gene3D" id="2.10.70.10">
    <property type="entry name" value="Complement Module, domain 1"/>
    <property type="match status" value="1"/>
</dbReference>
<comment type="caution">
    <text evidence="5">The sequence shown here is derived from an EMBL/GenBank/DDBJ whole genome shotgun (WGS) entry which is preliminary data.</text>
</comment>
<protein>
    <recommendedName>
        <fullName evidence="4">Sushi domain-containing protein</fullName>
    </recommendedName>
</protein>
<dbReference type="CDD" id="cd00033">
    <property type="entry name" value="CCP"/>
    <property type="match status" value="1"/>
</dbReference>
<keyword evidence="2" id="KW-0768">Sushi</keyword>
<evidence type="ECO:0000313" key="5">
    <source>
        <dbReference type="EMBL" id="KAF6017361.1"/>
    </source>
</evidence>
<dbReference type="SUPFAM" id="SSF57535">
    <property type="entry name" value="Complement control module/SCR domain"/>
    <property type="match status" value="1"/>
</dbReference>
<proteinExistence type="predicted"/>